<dbReference type="EMBL" id="BQNB010019857">
    <property type="protein sequence ID" value="GJT89749.1"/>
    <property type="molecule type" value="Genomic_DNA"/>
</dbReference>
<name>A0ABQ5HQB8_9ASTR</name>
<evidence type="ECO:0000313" key="1">
    <source>
        <dbReference type="EMBL" id="GJT89749.1"/>
    </source>
</evidence>
<organism evidence="1 2">
    <name type="scientific">Tanacetum coccineum</name>
    <dbReference type="NCBI Taxonomy" id="301880"/>
    <lineage>
        <taxon>Eukaryota</taxon>
        <taxon>Viridiplantae</taxon>
        <taxon>Streptophyta</taxon>
        <taxon>Embryophyta</taxon>
        <taxon>Tracheophyta</taxon>
        <taxon>Spermatophyta</taxon>
        <taxon>Magnoliopsida</taxon>
        <taxon>eudicotyledons</taxon>
        <taxon>Gunneridae</taxon>
        <taxon>Pentapetalae</taxon>
        <taxon>asterids</taxon>
        <taxon>campanulids</taxon>
        <taxon>Asterales</taxon>
        <taxon>Asteraceae</taxon>
        <taxon>Asteroideae</taxon>
        <taxon>Anthemideae</taxon>
        <taxon>Anthemidinae</taxon>
        <taxon>Tanacetum</taxon>
    </lineage>
</organism>
<evidence type="ECO:0000313" key="2">
    <source>
        <dbReference type="Proteomes" id="UP001151760"/>
    </source>
</evidence>
<accession>A0ABQ5HQB8</accession>
<keyword evidence="2" id="KW-1185">Reference proteome</keyword>
<protein>
    <submittedName>
        <fullName evidence="1">Uncharacterized protein</fullName>
    </submittedName>
</protein>
<gene>
    <name evidence="1" type="ORF">Tco_1078594</name>
</gene>
<proteinExistence type="predicted"/>
<sequence length="263" mass="30975">MSSITSHLMGQLGDHPRFVTALNSWDDLGFTKTTLLTIRFSARNMEMEPNIENMTMSEYLEYEAVKERILWDDVRSKRSPTHYDEADFSYSRRNKSNTFYYPYSHDIPPPPIQSYPKNYLVSTERMEQDIDQDSICEQDDDLEDDQEEGGDDRDIFYMWDITVEDLLQVDAHGVVLGSFFSTGRHFKFGLVRYQAKEDDGIFVIMDVTRRRRLGAWLRACCLFILPRKSRGVFRSNYNLVLEFSLYNRDIVQTKWEEGSRIIT</sequence>
<dbReference type="Proteomes" id="UP001151760">
    <property type="component" value="Unassembled WGS sequence"/>
</dbReference>
<reference evidence="1" key="2">
    <citation type="submission" date="2022-01" db="EMBL/GenBank/DDBJ databases">
        <authorList>
            <person name="Yamashiro T."/>
            <person name="Shiraishi A."/>
            <person name="Satake H."/>
            <person name="Nakayama K."/>
        </authorList>
    </citation>
    <scope>NUCLEOTIDE SEQUENCE</scope>
</reference>
<comment type="caution">
    <text evidence="1">The sequence shown here is derived from an EMBL/GenBank/DDBJ whole genome shotgun (WGS) entry which is preliminary data.</text>
</comment>
<reference evidence="1" key="1">
    <citation type="journal article" date="2022" name="Int. J. Mol. Sci.">
        <title>Draft Genome of Tanacetum Coccineum: Genomic Comparison of Closely Related Tanacetum-Family Plants.</title>
        <authorList>
            <person name="Yamashiro T."/>
            <person name="Shiraishi A."/>
            <person name="Nakayama K."/>
            <person name="Satake H."/>
        </authorList>
    </citation>
    <scope>NUCLEOTIDE SEQUENCE</scope>
</reference>